<dbReference type="EMBL" id="FXUG01000042">
    <property type="protein sequence ID" value="SMP80028.1"/>
    <property type="molecule type" value="Genomic_DNA"/>
</dbReference>
<evidence type="ECO:0000313" key="2">
    <source>
        <dbReference type="EMBL" id="SMP80028.1"/>
    </source>
</evidence>
<reference evidence="2 3" key="1">
    <citation type="submission" date="2017-05" db="EMBL/GenBank/DDBJ databases">
        <authorList>
            <person name="Varghese N."/>
            <person name="Submissions S."/>
        </authorList>
    </citation>
    <scope>NUCLEOTIDE SEQUENCE [LARGE SCALE GENOMIC DNA]</scope>
    <source>
        <strain evidence="2 3">DSM 25457</strain>
    </source>
</reference>
<feature type="transmembrane region" description="Helical" evidence="1">
    <location>
        <begin position="73"/>
        <end position="91"/>
    </location>
</feature>
<organism evidence="2 3">
    <name type="scientific">Neorhodopirellula lusitana</name>
    <dbReference type="NCBI Taxonomy" id="445327"/>
    <lineage>
        <taxon>Bacteria</taxon>
        <taxon>Pseudomonadati</taxon>
        <taxon>Planctomycetota</taxon>
        <taxon>Planctomycetia</taxon>
        <taxon>Pirellulales</taxon>
        <taxon>Pirellulaceae</taxon>
        <taxon>Neorhodopirellula</taxon>
    </lineage>
</organism>
<keyword evidence="1" id="KW-1133">Transmembrane helix</keyword>
<evidence type="ECO:0000256" key="1">
    <source>
        <dbReference type="SAM" id="Phobius"/>
    </source>
</evidence>
<sequence>MQVVDTKSNSTLRFTAVTLLVFSTAYTLALTALPAMYLVAASGVALLVWLLFSDHRPMTLASAGLPVLDLRRLIIVTIAAGIGAGLGLPSIDVAKHDRRSRGAHAVVAPNTPILTHDRNDTGE</sequence>
<proteinExistence type="predicted"/>
<evidence type="ECO:0000313" key="3">
    <source>
        <dbReference type="Proteomes" id="UP001158067"/>
    </source>
</evidence>
<accession>A0ABY1QTR1</accession>
<feature type="transmembrane region" description="Helical" evidence="1">
    <location>
        <begin position="35"/>
        <end position="52"/>
    </location>
</feature>
<keyword evidence="1" id="KW-0472">Membrane</keyword>
<dbReference type="Proteomes" id="UP001158067">
    <property type="component" value="Unassembled WGS sequence"/>
</dbReference>
<keyword evidence="1" id="KW-0812">Transmembrane</keyword>
<protein>
    <submittedName>
        <fullName evidence="2">Uncharacterized protein</fullName>
    </submittedName>
</protein>
<comment type="caution">
    <text evidence="2">The sequence shown here is derived from an EMBL/GenBank/DDBJ whole genome shotgun (WGS) entry which is preliminary data.</text>
</comment>
<name>A0ABY1QTR1_9BACT</name>
<keyword evidence="3" id="KW-1185">Reference proteome</keyword>
<gene>
    <name evidence="2" type="ORF">SAMN06265222_1422</name>
</gene>